<gene>
    <name evidence="12" type="ORF">C2845_PM18G11040</name>
</gene>
<keyword evidence="7" id="KW-0931">ER-Golgi transport</keyword>
<protein>
    <submittedName>
        <fullName evidence="12">Uncharacterized protein</fullName>
    </submittedName>
</protein>
<dbReference type="GO" id="GO:0005085">
    <property type="term" value="F:guanyl-nucleotide exchange factor activity"/>
    <property type="evidence" value="ECO:0007669"/>
    <property type="project" value="InterPro"/>
</dbReference>
<dbReference type="GO" id="GO:0006888">
    <property type="term" value="P:endoplasmic reticulum to Golgi vesicle-mediated transport"/>
    <property type="evidence" value="ECO:0007669"/>
    <property type="project" value="TreeGrafter"/>
</dbReference>
<evidence type="ECO:0000313" key="13">
    <source>
        <dbReference type="Proteomes" id="UP000275267"/>
    </source>
</evidence>
<dbReference type="GO" id="GO:0003400">
    <property type="term" value="P:regulation of COPII vesicle coating"/>
    <property type="evidence" value="ECO:0007669"/>
    <property type="project" value="TreeGrafter"/>
</dbReference>
<keyword evidence="13" id="KW-1185">Reference proteome</keyword>
<evidence type="ECO:0000313" key="12">
    <source>
        <dbReference type="EMBL" id="RLM58602.1"/>
    </source>
</evidence>
<dbReference type="EMBL" id="PQIB02000017">
    <property type="protein sequence ID" value="RLM58602.1"/>
    <property type="molecule type" value="Genomic_DNA"/>
</dbReference>
<dbReference type="Proteomes" id="UP000275267">
    <property type="component" value="Unassembled WGS sequence"/>
</dbReference>
<evidence type="ECO:0000256" key="5">
    <source>
        <dbReference type="ARBA" id="ARBA00022737"/>
    </source>
</evidence>
<keyword evidence="5" id="KW-0677">Repeat</keyword>
<dbReference type="InterPro" id="IPR015943">
    <property type="entry name" value="WD40/YVTN_repeat-like_dom_sf"/>
</dbReference>
<proteinExistence type="predicted"/>
<accession>A0A3L6PKB4</accession>
<dbReference type="InterPro" id="IPR011047">
    <property type="entry name" value="Quinoprotein_ADH-like_sf"/>
</dbReference>
<keyword evidence="4" id="KW-0812">Transmembrane</keyword>
<comment type="caution">
    <text evidence="12">The sequence shown here is derived from an EMBL/GenBank/DDBJ whole genome shotgun (WGS) entry which is preliminary data.</text>
</comment>
<dbReference type="Pfam" id="PF00400">
    <property type="entry name" value="WD40"/>
    <property type="match status" value="2"/>
</dbReference>
<name>A0A3L6PKB4_PANMI</name>
<keyword evidence="3" id="KW-0853">WD repeat</keyword>
<dbReference type="FunFam" id="2.130.10.10:FF:000612">
    <property type="entry name" value="SEC12-like protein 2"/>
    <property type="match status" value="1"/>
</dbReference>
<comment type="subcellular location">
    <subcellularLocation>
        <location evidence="1">Endoplasmic reticulum membrane</location>
        <topology evidence="1">Single-pass membrane protein</topology>
    </subcellularLocation>
</comment>
<dbReference type="SUPFAM" id="SSF50998">
    <property type="entry name" value="Quinoprotein alcohol dehydrogenase-like"/>
    <property type="match status" value="1"/>
</dbReference>
<evidence type="ECO:0000256" key="10">
    <source>
        <dbReference type="ARBA" id="ARBA00023136"/>
    </source>
</evidence>
<dbReference type="InterPro" id="IPR045260">
    <property type="entry name" value="Sec12-like"/>
</dbReference>
<keyword evidence="6" id="KW-0256">Endoplasmic reticulum</keyword>
<evidence type="ECO:0000256" key="9">
    <source>
        <dbReference type="ARBA" id="ARBA00022989"/>
    </source>
</evidence>
<dbReference type="Gene3D" id="2.130.10.10">
    <property type="entry name" value="YVTN repeat-like/Quinoprotein amine dehydrogenase"/>
    <property type="match status" value="1"/>
</dbReference>
<evidence type="ECO:0000256" key="7">
    <source>
        <dbReference type="ARBA" id="ARBA00022892"/>
    </source>
</evidence>
<keyword evidence="10" id="KW-0472">Membrane</keyword>
<evidence type="ECO:0000256" key="6">
    <source>
        <dbReference type="ARBA" id="ARBA00022824"/>
    </source>
</evidence>
<dbReference type="AlphaFoldDB" id="A0A3L6PKB4"/>
<keyword evidence="9" id="KW-1133">Transmembrane helix</keyword>
<evidence type="ECO:0000256" key="3">
    <source>
        <dbReference type="ARBA" id="ARBA00022574"/>
    </source>
</evidence>
<dbReference type="STRING" id="4540.A0A3L6PKB4"/>
<evidence type="ECO:0000256" key="11">
    <source>
        <dbReference type="SAM" id="MobiDB-lite"/>
    </source>
</evidence>
<evidence type="ECO:0000256" key="2">
    <source>
        <dbReference type="ARBA" id="ARBA00022448"/>
    </source>
</evidence>
<dbReference type="InterPro" id="IPR001680">
    <property type="entry name" value="WD40_rpt"/>
</dbReference>
<evidence type="ECO:0000256" key="8">
    <source>
        <dbReference type="ARBA" id="ARBA00022927"/>
    </source>
</evidence>
<evidence type="ECO:0000256" key="4">
    <source>
        <dbReference type="ARBA" id="ARBA00022692"/>
    </source>
</evidence>
<sequence>MAALGGGGGEGRSGVPNKLVVAALDPAGEEAALSPEAVVEVKTKEEVPYRMAVHPRGDGVLCAFPNGCRLYRWESQEGDEPCKLALEPDQEALADLKDVGLQLAVSFSGEGSILATGGEDGHLRVLKWPAMESVLTEADSKTSIKDLSFRSSGPCRVWDLLSSEAVANLPREAGEIFGFCRFSNKIDSSNILFITAMQGDYGKIISWNTTSWTRVGSKKITREAISAFAVSPDGALLAIGTIEGTIIVLGSKDMRTLITVKKAHLGIVTTLAFSQDSRTLLSTSFDSTARVTSVGSPKSDAQGRASGNVAALR</sequence>
<keyword evidence="8" id="KW-0653">Protein transport</keyword>
<keyword evidence="2" id="KW-0813">Transport</keyword>
<organism evidence="12 13">
    <name type="scientific">Panicum miliaceum</name>
    <name type="common">Proso millet</name>
    <name type="synonym">Broomcorn millet</name>
    <dbReference type="NCBI Taxonomy" id="4540"/>
    <lineage>
        <taxon>Eukaryota</taxon>
        <taxon>Viridiplantae</taxon>
        <taxon>Streptophyta</taxon>
        <taxon>Embryophyta</taxon>
        <taxon>Tracheophyta</taxon>
        <taxon>Spermatophyta</taxon>
        <taxon>Magnoliopsida</taxon>
        <taxon>Liliopsida</taxon>
        <taxon>Poales</taxon>
        <taxon>Poaceae</taxon>
        <taxon>PACMAD clade</taxon>
        <taxon>Panicoideae</taxon>
        <taxon>Panicodae</taxon>
        <taxon>Paniceae</taxon>
        <taxon>Panicinae</taxon>
        <taxon>Panicum</taxon>
        <taxon>Panicum sect. Panicum</taxon>
    </lineage>
</organism>
<dbReference type="PANTHER" id="PTHR23284:SF0">
    <property type="entry name" value="PROLACTIN REGULATORY ELEMENT-BINDING PROTEIN"/>
    <property type="match status" value="1"/>
</dbReference>
<reference evidence="13" key="1">
    <citation type="journal article" date="2019" name="Nat. Commun.">
        <title>The genome of broomcorn millet.</title>
        <authorList>
            <person name="Zou C."/>
            <person name="Miki D."/>
            <person name="Li D."/>
            <person name="Tang Q."/>
            <person name="Xiao L."/>
            <person name="Rajput S."/>
            <person name="Deng P."/>
            <person name="Jia W."/>
            <person name="Huang R."/>
            <person name="Zhang M."/>
            <person name="Sun Y."/>
            <person name="Hu J."/>
            <person name="Fu X."/>
            <person name="Schnable P.S."/>
            <person name="Li F."/>
            <person name="Zhang H."/>
            <person name="Feng B."/>
            <person name="Zhu X."/>
            <person name="Liu R."/>
            <person name="Schnable J.C."/>
            <person name="Zhu J.-K."/>
            <person name="Zhang H."/>
        </authorList>
    </citation>
    <scope>NUCLEOTIDE SEQUENCE [LARGE SCALE GENOMIC DNA]</scope>
</reference>
<evidence type="ECO:0000256" key="1">
    <source>
        <dbReference type="ARBA" id="ARBA00004389"/>
    </source>
</evidence>
<dbReference type="OrthoDB" id="2013972at2759"/>
<dbReference type="SMART" id="SM00320">
    <property type="entry name" value="WD40"/>
    <property type="match status" value="3"/>
</dbReference>
<dbReference type="GO" id="GO:0015031">
    <property type="term" value="P:protein transport"/>
    <property type="evidence" value="ECO:0007669"/>
    <property type="project" value="UniProtKB-KW"/>
</dbReference>
<dbReference type="PANTHER" id="PTHR23284">
    <property type="entry name" value="PROLACTIN REGULATORY ELEMENT BINDING PROTEIN"/>
    <property type="match status" value="1"/>
</dbReference>
<dbReference type="GO" id="GO:0005789">
    <property type="term" value="C:endoplasmic reticulum membrane"/>
    <property type="evidence" value="ECO:0007669"/>
    <property type="project" value="UniProtKB-SubCell"/>
</dbReference>
<feature type="region of interest" description="Disordered" evidence="11">
    <location>
        <begin position="290"/>
        <end position="313"/>
    </location>
</feature>